<feature type="signal peptide" evidence="1">
    <location>
        <begin position="1"/>
        <end position="19"/>
    </location>
</feature>
<dbReference type="EMBL" id="PDCK01000044">
    <property type="protein sequence ID" value="PRQ26457.1"/>
    <property type="molecule type" value="Genomic_DNA"/>
</dbReference>
<evidence type="ECO:0000313" key="2">
    <source>
        <dbReference type="EMBL" id="PRQ26457.1"/>
    </source>
</evidence>
<proteinExistence type="predicted"/>
<comment type="caution">
    <text evidence="2">The sequence shown here is derived from an EMBL/GenBank/DDBJ whole genome shotgun (WGS) entry which is preliminary data.</text>
</comment>
<evidence type="ECO:0000313" key="3">
    <source>
        <dbReference type="Proteomes" id="UP000238479"/>
    </source>
</evidence>
<dbReference type="Gramene" id="PRQ26457">
    <property type="protein sequence ID" value="PRQ26457"/>
    <property type="gene ID" value="RchiOBHm_Chr6g0294771"/>
</dbReference>
<evidence type="ECO:0000256" key="1">
    <source>
        <dbReference type="SAM" id="SignalP"/>
    </source>
</evidence>
<dbReference type="AlphaFoldDB" id="A0A2P6PWZ4"/>
<organism evidence="2 3">
    <name type="scientific">Rosa chinensis</name>
    <name type="common">China rose</name>
    <dbReference type="NCBI Taxonomy" id="74649"/>
    <lineage>
        <taxon>Eukaryota</taxon>
        <taxon>Viridiplantae</taxon>
        <taxon>Streptophyta</taxon>
        <taxon>Embryophyta</taxon>
        <taxon>Tracheophyta</taxon>
        <taxon>Spermatophyta</taxon>
        <taxon>Magnoliopsida</taxon>
        <taxon>eudicotyledons</taxon>
        <taxon>Gunneridae</taxon>
        <taxon>Pentapetalae</taxon>
        <taxon>rosids</taxon>
        <taxon>fabids</taxon>
        <taxon>Rosales</taxon>
        <taxon>Rosaceae</taxon>
        <taxon>Rosoideae</taxon>
        <taxon>Rosoideae incertae sedis</taxon>
        <taxon>Rosa</taxon>
    </lineage>
</organism>
<gene>
    <name evidence="2" type="ORF">RchiOBHm_Chr6g0294771</name>
</gene>
<dbReference type="Proteomes" id="UP000238479">
    <property type="component" value="Chromosome 6"/>
</dbReference>
<protein>
    <submittedName>
        <fullName evidence="2">Uncharacterized protein</fullName>
    </submittedName>
</protein>
<feature type="chain" id="PRO_5015170345" evidence="1">
    <location>
        <begin position="20"/>
        <end position="93"/>
    </location>
</feature>
<accession>A0A2P6PWZ4</accession>
<name>A0A2P6PWZ4_ROSCH</name>
<keyword evidence="3" id="KW-1185">Reference proteome</keyword>
<keyword evidence="1" id="KW-0732">Signal</keyword>
<sequence>MQTHCFHLFFFFWFQLTSIKRWFLQAPGENESSLDKLPHLPDRKPDDLRRYYPVDKEALDRAWDQLAGVGVDKRFIWETVRVDFISCFAQIFN</sequence>
<reference evidence="2 3" key="1">
    <citation type="journal article" date="2018" name="Nat. Genet.">
        <title>The Rosa genome provides new insights in the design of modern roses.</title>
        <authorList>
            <person name="Bendahmane M."/>
        </authorList>
    </citation>
    <scope>NUCLEOTIDE SEQUENCE [LARGE SCALE GENOMIC DNA]</scope>
    <source>
        <strain evidence="3">cv. Old Blush</strain>
    </source>
</reference>